<dbReference type="SUPFAM" id="SSF50891">
    <property type="entry name" value="Cyclophilin-like"/>
    <property type="match status" value="1"/>
</dbReference>
<dbReference type="InterPro" id="IPR010016">
    <property type="entry name" value="PxpB"/>
</dbReference>
<dbReference type="Gene3D" id="3.30.1360.40">
    <property type="match status" value="1"/>
</dbReference>
<evidence type="ECO:0000313" key="6">
    <source>
        <dbReference type="Proteomes" id="UP001520878"/>
    </source>
</evidence>
<keyword evidence="3" id="KW-0067">ATP-binding</keyword>
<evidence type="ECO:0000256" key="1">
    <source>
        <dbReference type="ARBA" id="ARBA00022741"/>
    </source>
</evidence>
<dbReference type="GO" id="GO:0016787">
    <property type="term" value="F:hydrolase activity"/>
    <property type="evidence" value="ECO:0007669"/>
    <property type="project" value="UniProtKB-KW"/>
</dbReference>
<dbReference type="PANTHER" id="PTHR34698">
    <property type="entry name" value="5-OXOPROLINASE SUBUNIT B"/>
    <property type="match status" value="1"/>
</dbReference>
<protein>
    <submittedName>
        <fullName evidence="5">Allophanate hydrolase subunit 1</fullName>
    </submittedName>
</protein>
<dbReference type="InterPro" id="IPR003833">
    <property type="entry name" value="CT_C_D"/>
</dbReference>
<dbReference type="RefSeq" id="WP_229157270.1">
    <property type="nucleotide sequence ID" value="NZ_JAJEWP010000001.1"/>
</dbReference>
<feature type="domain" description="Carboxyltransferase" evidence="4">
    <location>
        <begin position="3"/>
        <end position="207"/>
    </location>
</feature>
<evidence type="ECO:0000256" key="3">
    <source>
        <dbReference type="ARBA" id="ARBA00022840"/>
    </source>
</evidence>
<evidence type="ECO:0000256" key="2">
    <source>
        <dbReference type="ARBA" id="ARBA00022801"/>
    </source>
</evidence>
<dbReference type="EMBL" id="JAJEWP010000001">
    <property type="protein sequence ID" value="MCC2615365.1"/>
    <property type="molecule type" value="Genomic_DNA"/>
</dbReference>
<keyword evidence="6" id="KW-1185">Reference proteome</keyword>
<name>A0ABS8G469_9ALTE</name>
<dbReference type="Pfam" id="PF02682">
    <property type="entry name" value="CT_C_D"/>
    <property type="match status" value="1"/>
</dbReference>
<dbReference type="PANTHER" id="PTHR34698:SF2">
    <property type="entry name" value="5-OXOPROLINASE SUBUNIT B"/>
    <property type="match status" value="1"/>
</dbReference>
<dbReference type="SUPFAM" id="SSF160467">
    <property type="entry name" value="PH0987 N-terminal domain-like"/>
    <property type="match status" value="1"/>
</dbReference>
<dbReference type="Proteomes" id="UP001520878">
    <property type="component" value="Unassembled WGS sequence"/>
</dbReference>
<keyword evidence="2 5" id="KW-0378">Hydrolase</keyword>
<proteinExistence type="predicted"/>
<comment type="caution">
    <text evidence="5">The sequence shown here is derived from an EMBL/GenBank/DDBJ whole genome shotgun (WGS) entry which is preliminary data.</text>
</comment>
<accession>A0ABS8G469</accession>
<dbReference type="SMART" id="SM00796">
    <property type="entry name" value="AHS1"/>
    <property type="match status" value="1"/>
</dbReference>
<reference evidence="5 6" key="1">
    <citation type="submission" date="2021-10" db="EMBL/GenBank/DDBJ databases">
        <title>Draft genome of Aestuariibacter halophilus JC2043.</title>
        <authorList>
            <person name="Emsley S.A."/>
            <person name="Pfannmuller K.M."/>
            <person name="Ushijima B."/>
            <person name="Saw J.H."/>
            <person name="Videau P."/>
        </authorList>
    </citation>
    <scope>NUCLEOTIDE SEQUENCE [LARGE SCALE GENOMIC DNA]</scope>
    <source>
        <strain evidence="5 6">JC2043</strain>
    </source>
</reference>
<dbReference type="Gene3D" id="2.40.100.10">
    <property type="entry name" value="Cyclophilin-like"/>
    <property type="match status" value="1"/>
</dbReference>
<evidence type="ECO:0000313" key="5">
    <source>
        <dbReference type="EMBL" id="MCC2615365.1"/>
    </source>
</evidence>
<evidence type="ECO:0000259" key="4">
    <source>
        <dbReference type="SMART" id="SM00796"/>
    </source>
</evidence>
<organism evidence="5 6">
    <name type="scientific">Fluctibacter halophilus</name>
    <dbReference type="NCBI Taxonomy" id="226011"/>
    <lineage>
        <taxon>Bacteria</taxon>
        <taxon>Pseudomonadati</taxon>
        <taxon>Pseudomonadota</taxon>
        <taxon>Gammaproteobacteria</taxon>
        <taxon>Alteromonadales</taxon>
        <taxon>Alteromonadaceae</taxon>
        <taxon>Fluctibacter</taxon>
    </lineage>
</organism>
<dbReference type="InterPro" id="IPR029000">
    <property type="entry name" value="Cyclophilin-like_dom_sf"/>
</dbReference>
<keyword evidence="1" id="KW-0547">Nucleotide-binding</keyword>
<gene>
    <name evidence="5" type="ORF">LJ739_03825</name>
</gene>
<sequence length="234" mass="26019">MTVKIVTAGVDGVIVYAAVDGLEQAHQQVCGWQHTLEQAAPAWLQDSVVSYRSLYLQYDVQRVDHLFVRHWLMQHCVGTETTPAANAPPPKVHTLPVCYSLPDDHDRARIAEHHGISEQQVIDRHCQQEYRVYALGFAPGFAFLGEVEPGLAMPRLPTPRQRVPAGAVAIADRQTAIYPTQSPGGWNIIGRCPVTLFNAGRNPPALLRVGDTVRFKAITADDFERLWSERGNHD</sequence>